<comment type="caution">
    <text evidence="1">The sequence shown here is derived from an EMBL/GenBank/DDBJ whole genome shotgun (WGS) entry which is preliminary data.</text>
</comment>
<gene>
    <name evidence="1" type="ORF">R0G64_32520</name>
</gene>
<feature type="non-terminal residue" evidence="1">
    <location>
        <position position="32"/>
    </location>
</feature>
<dbReference type="EMBL" id="JAWJUL010000604">
    <property type="protein sequence ID" value="MDV3444040.1"/>
    <property type="molecule type" value="Genomic_DNA"/>
</dbReference>
<dbReference type="Proteomes" id="UP001273935">
    <property type="component" value="Unassembled WGS sequence"/>
</dbReference>
<sequence length="32" mass="3644">MPDLGLRTQVEVDARHLARYRQVCGFGDNGRL</sequence>
<keyword evidence="2" id="KW-1185">Reference proteome</keyword>
<organism evidence="1 2">
    <name type="scientific">Metapseudomonas otitidis</name>
    <dbReference type="NCBI Taxonomy" id="319939"/>
    <lineage>
        <taxon>Bacteria</taxon>
        <taxon>Pseudomonadati</taxon>
        <taxon>Pseudomonadota</taxon>
        <taxon>Gammaproteobacteria</taxon>
        <taxon>Pseudomonadales</taxon>
        <taxon>Pseudomonadaceae</taxon>
        <taxon>Metapseudomonas</taxon>
    </lineage>
</organism>
<accession>A0ABU3Y2E7</accession>
<evidence type="ECO:0000313" key="1">
    <source>
        <dbReference type="EMBL" id="MDV3444040.1"/>
    </source>
</evidence>
<protein>
    <submittedName>
        <fullName evidence="1">Acyl dehydratase</fullName>
    </submittedName>
</protein>
<reference evidence="1 2" key="1">
    <citation type="submission" date="2023-10" db="EMBL/GenBank/DDBJ databases">
        <title>Pseudomonas otitidis isolated from a paediatric patient with cystic fibrosis in Chile.</title>
        <authorList>
            <person name="Amsteins-Romero L."/>
            <person name="Opazo-Capurro A."/>
            <person name="Matus-Kohler M."/>
            <person name="Gonzalez-Rocha G."/>
        </authorList>
    </citation>
    <scope>NUCLEOTIDE SEQUENCE [LARGE SCALE GENOMIC DNA]</scope>
    <source>
        <strain evidence="1 2">P-714</strain>
    </source>
</reference>
<name>A0ABU3Y2E7_9GAMM</name>
<evidence type="ECO:0000313" key="2">
    <source>
        <dbReference type="Proteomes" id="UP001273935"/>
    </source>
</evidence>
<proteinExistence type="predicted"/>